<feature type="domain" description="Major facilitator superfamily (MFS) profile" evidence="7">
    <location>
        <begin position="6"/>
        <end position="381"/>
    </location>
</feature>
<dbReference type="InterPro" id="IPR011701">
    <property type="entry name" value="MFS"/>
</dbReference>
<comment type="subcellular location">
    <subcellularLocation>
        <location evidence="1">Cell membrane</location>
        <topology evidence="1">Multi-pass membrane protein</topology>
    </subcellularLocation>
</comment>
<dbReference type="RefSeq" id="WP_202093965.1">
    <property type="nucleotide sequence ID" value="NZ_CP061035.1"/>
</dbReference>
<evidence type="ECO:0000256" key="2">
    <source>
        <dbReference type="ARBA" id="ARBA00022475"/>
    </source>
</evidence>
<dbReference type="InterPro" id="IPR020846">
    <property type="entry name" value="MFS_dom"/>
</dbReference>
<feature type="transmembrane region" description="Helical" evidence="6">
    <location>
        <begin position="237"/>
        <end position="257"/>
    </location>
</feature>
<dbReference type="EMBL" id="CP061035">
    <property type="protein sequence ID" value="QQV77473.1"/>
    <property type="molecule type" value="Genomic_DNA"/>
</dbReference>
<protein>
    <submittedName>
        <fullName evidence="8">MFS transporter</fullName>
    </submittedName>
</protein>
<feature type="transmembrane region" description="Helical" evidence="6">
    <location>
        <begin position="38"/>
        <end position="60"/>
    </location>
</feature>
<dbReference type="PROSITE" id="PS50850">
    <property type="entry name" value="MFS"/>
    <property type="match status" value="1"/>
</dbReference>
<dbReference type="InterPro" id="IPR050189">
    <property type="entry name" value="MFS_Efflux_Transporters"/>
</dbReference>
<dbReference type="PANTHER" id="PTHR43124">
    <property type="entry name" value="PURINE EFFLUX PUMP PBUE"/>
    <property type="match status" value="1"/>
</dbReference>
<feature type="transmembrane region" description="Helical" evidence="6">
    <location>
        <begin position="96"/>
        <end position="122"/>
    </location>
</feature>
<dbReference type="Proteomes" id="UP000595894">
    <property type="component" value="Chromosome"/>
</dbReference>
<dbReference type="Pfam" id="PF07690">
    <property type="entry name" value="MFS_1"/>
    <property type="match status" value="1"/>
</dbReference>
<dbReference type="SUPFAM" id="SSF103473">
    <property type="entry name" value="MFS general substrate transporter"/>
    <property type="match status" value="1"/>
</dbReference>
<feature type="transmembrane region" description="Helical" evidence="6">
    <location>
        <begin position="161"/>
        <end position="180"/>
    </location>
</feature>
<keyword evidence="5 6" id="KW-0472">Membrane</keyword>
<accession>A0A974S4D9</accession>
<feature type="transmembrane region" description="Helical" evidence="6">
    <location>
        <begin position="357"/>
        <end position="376"/>
    </location>
</feature>
<feature type="transmembrane region" description="Helical" evidence="6">
    <location>
        <begin position="293"/>
        <end position="311"/>
    </location>
</feature>
<keyword evidence="4 6" id="KW-1133">Transmembrane helix</keyword>
<dbReference type="InterPro" id="IPR036259">
    <property type="entry name" value="MFS_trans_sf"/>
</dbReference>
<feature type="transmembrane region" description="Helical" evidence="6">
    <location>
        <begin position="201"/>
        <end position="225"/>
    </location>
</feature>
<evidence type="ECO:0000313" key="8">
    <source>
        <dbReference type="EMBL" id="QQV77473.1"/>
    </source>
</evidence>
<evidence type="ECO:0000313" key="9">
    <source>
        <dbReference type="Proteomes" id="UP000595894"/>
    </source>
</evidence>
<keyword evidence="2" id="KW-1003">Cell membrane</keyword>
<evidence type="ECO:0000259" key="7">
    <source>
        <dbReference type="PROSITE" id="PS50850"/>
    </source>
</evidence>
<gene>
    <name evidence="8" type="ORF">H5J25_01205</name>
</gene>
<keyword evidence="9" id="KW-1185">Reference proteome</keyword>
<feature type="transmembrane region" description="Helical" evidence="6">
    <location>
        <begin position="332"/>
        <end position="351"/>
    </location>
</feature>
<feature type="transmembrane region" description="Helical" evidence="6">
    <location>
        <begin position="72"/>
        <end position="90"/>
    </location>
</feature>
<evidence type="ECO:0000256" key="1">
    <source>
        <dbReference type="ARBA" id="ARBA00004651"/>
    </source>
</evidence>
<name>A0A974S4D9_9SPHN</name>
<organism evidence="8 9">
    <name type="scientific">Sphingomonas aliaeris</name>
    <dbReference type="NCBI Taxonomy" id="2759526"/>
    <lineage>
        <taxon>Bacteria</taxon>
        <taxon>Pseudomonadati</taxon>
        <taxon>Pseudomonadota</taxon>
        <taxon>Alphaproteobacteria</taxon>
        <taxon>Sphingomonadales</taxon>
        <taxon>Sphingomonadaceae</taxon>
        <taxon>Sphingomonas</taxon>
    </lineage>
</organism>
<feature type="transmembrane region" description="Helical" evidence="6">
    <location>
        <begin position="129"/>
        <end position="149"/>
    </location>
</feature>
<dbReference type="KEGG" id="sari:H5J25_01205"/>
<proteinExistence type="predicted"/>
<dbReference type="Gene3D" id="1.20.1250.20">
    <property type="entry name" value="MFS general substrate transporter like domains"/>
    <property type="match status" value="1"/>
</dbReference>
<dbReference type="GO" id="GO:0022857">
    <property type="term" value="F:transmembrane transporter activity"/>
    <property type="evidence" value="ECO:0007669"/>
    <property type="project" value="InterPro"/>
</dbReference>
<evidence type="ECO:0000256" key="5">
    <source>
        <dbReference type="ARBA" id="ARBA00023136"/>
    </source>
</evidence>
<evidence type="ECO:0000256" key="6">
    <source>
        <dbReference type="SAM" id="Phobius"/>
    </source>
</evidence>
<dbReference type="CDD" id="cd17324">
    <property type="entry name" value="MFS_NepI_like"/>
    <property type="match status" value="1"/>
</dbReference>
<dbReference type="GO" id="GO:0005886">
    <property type="term" value="C:plasma membrane"/>
    <property type="evidence" value="ECO:0007669"/>
    <property type="project" value="UniProtKB-SubCell"/>
</dbReference>
<evidence type="ECO:0000256" key="3">
    <source>
        <dbReference type="ARBA" id="ARBA00022692"/>
    </source>
</evidence>
<reference evidence="9" key="1">
    <citation type="submission" date="2020-09" db="EMBL/GenBank/DDBJ databases">
        <title>Sphingomonas sp., a new species isolated from pork steak.</title>
        <authorList>
            <person name="Heidler von Heilborn D."/>
        </authorList>
    </citation>
    <scope>NUCLEOTIDE SEQUENCE [LARGE SCALE GENOMIC DNA]</scope>
</reference>
<keyword evidence="3 6" id="KW-0812">Transmembrane</keyword>
<feature type="transmembrane region" description="Helical" evidence="6">
    <location>
        <begin position="269"/>
        <end position="287"/>
    </location>
</feature>
<evidence type="ECO:0000256" key="4">
    <source>
        <dbReference type="ARBA" id="ARBA00022989"/>
    </source>
</evidence>
<dbReference type="PANTHER" id="PTHR43124:SF8">
    <property type="entry name" value="INNER MEMBRANE TRANSPORT PROTEIN YDHP"/>
    <property type="match status" value="1"/>
</dbReference>
<sequence length="391" mass="39405">MRLNLPLFALAIGAFGIGVTEFAPMGMLPGIADDLGVSIPAAGLLVSAYALGVLIGAPLMTLTTGRIDRRTLLVGLMGIFTLGNALSALADGYWTLMIARIVTSFNHGAFFGVGSVVAASLVPADKRAGAVAAMFTGLTVATIGGVPLATWAGDVLGWRTAFAGIAGVGAVAMLSLRLALPSLPVTGISDMRAELRVLTQAPVLAALGLTVVGASAMFTVFTYIVPILRDETHASTGFVTGMLVLYGIGLTIGNTLGGRMADRSIDRTLVGSFAVLAAVLVLFAGVMHWPLPVAGAILIWGIASFAIVPPLQMRVMEAAGDAPNLASAMNIGAFNLGNAIGAALGGGVIGARLGLPAVSLAGAAMAAAALVLLLAVGRRDRGAARHTKATA</sequence>
<dbReference type="AlphaFoldDB" id="A0A974S4D9"/>